<dbReference type="PANTHER" id="PTHR30349:SF77">
    <property type="entry name" value="TYROSINE RECOMBINASE XERC"/>
    <property type="match status" value="1"/>
</dbReference>
<dbReference type="Gene3D" id="1.10.150.130">
    <property type="match status" value="1"/>
</dbReference>
<evidence type="ECO:0008006" key="14">
    <source>
        <dbReference type="Google" id="ProtNLM"/>
    </source>
</evidence>
<evidence type="ECO:0000313" key="13">
    <source>
        <dbReference type="Proteomes" id="UP000094291"/>
    </source>
</evidence>
<keyword evidence="4" id="KW-0159">Chromosome partition</keyword>
<dbReference type="PROSITE" id="PS51900">
    <property type="entry name" value="CB"/>
    <property type="match status" value="1"/>
</dbReference>
<evidence type="ECO:0000256" key="9">
    <source>
        <dbReference type="PROSITE-ProRule" id="PRU01248"/>
    </source>
</evidence>
<evidence type="ECO:0000259" key="11">
    <source>
        <dbReference type="PROSITE" id="PS51900"/>
    </source>
</evidence>
<dbReference type="GO" id="GO:0005737">
    <property type="term" value="C:cytoplasm"/>
    <property type="evidence" value="ECO:0007669"/>
    <property type="project" value="UniProtKB-SubCell"/>
</dbReference>
<accession>A0A1E2V9R5</accession>
<dbReference type="SUPFAM" id="SSF56349">
    <property type="entry name" value="DNA breaking-rejoining enzymes"/>
    <property type="match status" value="1"/>
</dbReference>
<dbReference type="Proteomes" id="UP000094291">
    <property type="component" value="Unassembled WGS sequence"/>
</dbReference>
<comment type="caution">
    <text evidence="12">The sequence shown here is derived from an EMBL/GenBank/DDBJ whole genome shotgun (WGS) entry which is preliminary data.</text>
</comment>
<dbReference type="Pfam" id="PF00589">
    <property type="entry name" value="Phage_integrase"/>
    <property type="match status" value="1"/>
</dbReference>
<dbReference type="GO" id="GO:0015074">
    <property type="term" value="P:DNA integration"/>
    <property type="evidence" value="ECO:0007669"/>
    <property type="project" value="UniProtKB-KW"/>
</dbReference>
<evidence type="ECO:0000256" key="3">
    <source>
        <dbReference type="ARBA" id="ARBA00022618"/>
    </source>
</evidence>
<gene>
    <name evidence="12" type="ORF">BFW38_07365</name>
</gene>
<keyword evidence="13" id="KW-1185">Reference proteome</keyword>
<evidence type="ECO:0000313" key="12">
    <source>
        <dbReference type="EMBL" id="ODC03395.1"/>
    </source>
</evidence>
<dbReference type="PROSITE" id="PS51898">
    <property type="entry name" value="TYR_RECOMBINASE"/>
    <property type="match status" value="1"/>
</dbReference>
<dbReference type="PANTHER" id="PTHR30349">
    <property type="entry name" value="PHAGE INTEGRASE-RELATED"/>
    <property type="match status" value="1"/>
</dbReference>
<dbReference type="GO" id="GO:0003677">
    <property type="term" value="F:DNA binding"/>
    <property type="evidence" value="ECO:0007669"/>
    <property type="project" value="UniProtKB-UniRule"/>
</dbReference>
<keyword evidence="6 9" id="KW-0238">DNA-binding</keyword>
<feature type="domain" description="Tyr recombinase" evidence="10">
    <location>
        <begin position="177"/>
        <end position="381"/>
    </location>
</feature>
<evidence type="ECO:0000256" key="2">
    <source>
        <dbReference type="ARBA" id="ARBA00022490"/>
    </source>
</evidence>
<dbReference type="GO" id="GO:0051301">
    <property type="term" value="P:cell division"/>
    <property type="evidence" value="ECO:0007669"/>
    <property type="project" value="UniProtKB-KW"/>
</dbReference>
<evidence type="ECO:0000256" key="8">
    <source>
        <dbReference type="ARBA" id="ARBA00023306"/>
    </source>
</evidence>
<protein>
    <recommendedName>
        <fullName evidence="14">Integrase</fullName>
    </recommendedName>
</protein>
<dbReference type="Gene3D" id="1.10.443.10">
    <property type="entry name" value="Intergrase catalytic core"/>
    <property type="match status" value="1"/>
</dbReference>
<organism evidence="12 13">
    <name type="scientific">Terasakiispira papahanaumokuakeensis</name>
    <dbReference type="NCBI Taxonomy" id="197479"/>
    <lineage>
        <taxon>Bacteria</taxon>
        <taxon>Pseudomonadati</taxon>
        <taxon>Pseudomonadota</taxon>
        <taxon>Gammaproteobacteria</taxon>
        <taxon>Oceanospirillales</taxon>
        <taxon>Terasakiispira</taxon>
    </lineage>
</organism>
<dbReference type="InterPro" id="IPR010998">
    <property type="entry name" value="Integrase_recombinase_N"/>
</dbReference>
<dbReference type="InterPro" id="IPR013762">
    <property type="entry name" value="Integrase-like_cat_sf"/>
</dbReference>
<keyword evidence="7" id="KW-0233">DNA recombination</keyword>
<dbReference type="OrthoDB" id="8610787at2"/>
<dbReference type="STRING" id="197479.BFW38_07365"/>
<evidence type="ECO:0000259" key="10">
    <source>
        <dbReference type="PROSITE" id="PS51898"/>
    </source>
</evidence>
<dbReference type="InterPro" id="IPR002104">
    <property type="entry name" value="Integrase_catalytic"/>
</dbReference>
<evidence type="ECO:0000256" key="5">
    <source>
        <dbReference type="ARBA" id="ARBA00022908"/>
    </source>
</evidence>
<proteinExistence type="predicted"/>
<dbReference type="CDD" id="cd00397">
    <property type="entry name" value="DNA_BRE_C"/>
    <property type="match status" value="1"/>
</dbReference>
<dbReference type="InterPro" id="IPR011010">
    <property type="entry name" value="DNA_brk_join_enz"/>
</dbReference>
<dbReference type="InterPro" id="IPR050090">
    <property type="entry name" value="Tyrosine_recombinase_XerCD"/>
</dbReference>
<keyword evidence="8" id="KW-0131">Cell cycle</keyword>
<dbReference type="EMBL" id="MDTQ01000001">
    <property type="protein sequence ID" value="ODC03395.1"/>
    <property type="molecule type" value="Genomic_DNA"/>
</dbReference>
<dbReference type="GO" id="GO:0006310">
    <property type="term" value="P:DNA recombination"/>
    <property type="evidence" value="ECO:0007669"/>
    <property type="project" value="UniProtKB-KW"/>
</dbReference>
<evidence type="ECO:0000256" key="7">
    <source>
        <dbReference type="ARBA" id="ARBA00023172"/>
    </source>
</evidence>
<evidence type="ECO:0000256" key="1">
    <source>
        <dbReference type="ARBA" id="ARBA00004496"/>
    </source>
</evidence>
<dbReference type="RefSeq" id="WP_068997811.1">
    <property type="nucleotide sequence ID" value="NZ_MDTQ01000001.1"/>
</dbReference>
<keyword evidence="3" id="KW-0132">Cell division</keyword>
<reference evidence="12 13" key="1">
    <citation type="submission" date="2016-08" db="EMBL/GenBank/DDBJ databases">
        <authorList>
            <person name="Seilhamer J.J."/>
        </authorList>
    </citation>
    <scope>NUCLEOTIDE SEQUENCE [LARGE SCALE GENOMIC DNA]</scope>
    <source>
        <strain evidence="12 13">PH27A</strain>
    </source>
</reference>
<dbReference type="GO" id="GO:0007059">
    <property type="term" value="P:chromosome segregation"/>
    <property type="evidence" value="ECO:0007669"/>
    <property type="project" value="UniProtKB-KW"/>
</dbReference>
<keyword evidence="2" id="KW-0963">Cytoplasm</keyword>
<keyword evidence="5" id="KW-0229">DNA integration</keyword>
<feature type="domain" description="Core-binding (CB)" evidence="11">
    <location>
        <begin position="44"/>
        <end position="149"/>
    </location>
</feature>
<evidence type="ECO:0000256" key="6">
    <source>
        <dbReference type="ARBA" id="ARBA00023125"/>
    </source>
</evidence>
<comment type="subcellular location">
    <subcellularLocation>
        <location evidence="1">Cytoplasm</location>
    </subcellularLocation>
</comment>
<dbReference type="InterPro" id="IPR044068">
    <property type="entry name" value="CB"/>
</dbReference>
<evidence type="ECO:0000256" key="4">
    <source>
        <dbReference type="ARBA" id="ARBA00022829"/>
    </source>
</evidence>
<name>A0A1E2V9R5_9GAMM</name>
<sequence>MANNVTLKTGIAPLEELARQLPEPLSGRRGINRFWDGPCQIPARDDVEAVESWLSEYESRPQTWRAYRKEAERLLLWCWLSCGKALSSLNRDDIRQYMAFMANPQPYAQWCGPRASKRSGQWRPFQGPLSDRSIQQACRILKSLFQYLQDAAYLSGNPFALVKSKRQSTEPHALRERHLDQQSWQALIAFLSGLNVGEGRRREAEIQRWRFMLAFWYGLAPRVHEVAAAKMNDLFEWRGRWWWRVLGKGQKYAEVPVPNAVLTALVAYRRYLGLSDFPDADDRSPMIRRLSGISGVTPNMIYRSLKRLTDEASVAIEDEQPDVAKRLSRASSHWFRHTSITHYADAGMELRFLARQARHASLATTRLYLHEDDQDWADQQDRMIWQMPWQHDEAGE</sequence>
<dbReference type="AlphaFoldDB" id="A0A1E2V9R5"/>